<organism evidence="2 3">
    <name type="scientific">Ceratopteris richardii</name>
    <name type="common">Triangle waterfern</name>
    <dbReference type="NCBI Taxonomy" id="49495"/>
    <lineage>
        <taxon>Eukaryota</taxon>
        <taxon>Viridiplantae</taxon>
        <taxon>Streptophyta</taxon>
        <taxon>Embryophyta</taxon>
        <taxon>Tracheophyta</taxon>
        <taxon>Polypodiopsida</taxon>
        <taxon>Polypodiidae</taxon>
        <taxon>Polypodiales</taxon>
        <taxon>Pteridineae</taxon>
        <taxon>Pteridaceae</taxon>
        <taxon>Parkerioideae</taxon>
        <taxon>Ceratopteris</taxon>
    </lineage>
</organism>
<comment type="caution">
    <text evidence="2">The sequence shown here is derived from an EMBL/GenBank/DDBJ whole genome shotgun (WGS) entry which is preliminary data.</text>
</comment>
<dbReference type="AlphaFoldDB" id="A0A8T2QPM3"/>
<accession>A0A8T2QPM3</accession>
<dbReference type="PANTHER" id="PTHR47643">
    <property type="entry name" value="TPR DOMAIN PROTEIN (AFU_ORTHOLOGUE AFUA_5G12710)"/>
    <property type="match status" value="1"/>
</dbReference>
<proteinExistence type="predicted"/>
<dbReference type="Proteomes" id="UP000825935">
    <property type="component" value="Chromosome 33"/>
</dbReference>
<dbReference type="InterPro" id="IPR046341">
    <property type="entry name" value="SET_dom_sf"/>
</dbReference>
<dbReference type="EMBL" id="CM035438">
    <property type="protein sequence ID" value="KAH7285261.1"/>
    <property type="molecule type" value="Genomic_DNA"/>
</dbReference>
<name>A0A8T2QPM3_CERRI</name>
<feature type="domain" description="SET" evidence="1">
    <location>
        <begin position="91"/>
        <end position="264"/>
    </location>
</feature>
<keyword evidence="3" id="KW-1185">Reference proteome</keyword>
<reference evidence="2" key="1">
    <citation type="submission" date="2021-08" db="EMBL/GenBank/DDBJ databases">
        <title>WGS assembly of Ceratopteris richardii.</title>
        <authorList>
            <person name="Marchant D.B."/>
            <person name="Chen G."/>
            <person name="Jenkins J."/>
            <person name="Shu S."/>
            <person name="Leebens-Mack J."/>
            <person name="Grimwood J."/>
            <person name="Schmutz J."/>
            <person name="Soltis P."/>
            <person name="Soltis D."/>
            <person name="Chen Z.-H."/>
        </authorList>
    </citation>
    <scope>NUCLEOTIDE SEQUENCE</scope>
    <source>
        <strain evidence="2">Whitten #5841</strain>
        <tissue evidence="2">Leaf</tissue>
    </source>
</reference>
<dbReference type="SMART" id="SM00317">
    <property type="entry name" value="SET"/>
    <property type="match status" value="1"/>
</dbReference>
<dbReference type="PANTHER" id="PTHR47643:SF2">
    <property type="entry name" value="TPR DOMAIN PROTEIN (AFU_ORTHOLOGUE AFUA_5G12710)"/>
    <property type="match status" value="1"/>
</dbReference>
<evidence type="ECO:0000259" key="1">
    <source>
        <dbReference type="PROSITE" id="PS50280"/>
    </source>
</evidence>
<dbReference type="Gene3D" id="2.170.270.10">
    <property type="entry name" value="SET domain"/>
    <property type="match status" value="1"/>
</dbReference>
<sequence>MTYCVSRWSVGRMLSRLPSLACSFYSTFSSASGTSLSKSSQKCCVLRTAKDGGEEEMKCTSSPTAPLFDFSEYLLSGCEWEQAPPLPDFIGPLCIRNTHDIRGRGLFALEDVRAGSTLLVSNPFALTYNDSNSMRLYQEIISMIKQSRKALYQLASLAGYRDDLVVPPMDTFDPNVSVCDQMIQCIPELDQQRIVNVMNTNCFGGEVRLSDSQPAVQLNGLWLLPSFANHSCTPNANRLFVGKALLMIASRDISMNEEVTISYTNCLLPVRMREEQLDSLGCGFFCECQRCVEERSLEESLFDVTEPFESLHGEAVTELFSLVGKRINSSPTLPACIHLSKLFHALCKKLESLYTITSLQKKWTLASYSYAFLVKCFADYLSSGQKPSFCIHNRVLKLIEYMRCTMPGTMCTLSFIMMLVESAKQQRVDIKLTQTLHRVAMDECIRVYGNQKTDVLHRLMEEALHSIPYL</sequence>
<evidence type="ECO:0000313" key="3">
    <source>
        <dbReference type="Proteomes" id="UP000825935"/>
    </source>
</evidence>
<evidence type="ECO:0000313" key="2">
    <source>
        <dbReference type="EMBL" id="KAH7285261.1"/>
    </source>
</evidence>
<dbReference type="SUPFAM" id="SSF82199">
    <property type="entry name" value="SET domain"/>
    <property type="match status" value="1"/>
</dbReference>
<dbReference type="InterPro" id="IPR053209">
    <property type="entry name" value="Gramillin-biosynth_MTr"/>
</dbReference>
<dbReference type="PROSITE" id="PS50280">
    <property type="entry name" value="SET"/>
    <property type="match status" value="1"/>
</dbReference>
<protein>
    <recommendedName>
        <fullName evidence="1">SET domain-containing protein</fullName>
    </recommendedName>
</protein>
<dbReference type="InterPro" id="IPR001214">
    <property type="entry name" value="SET_dom"/>
</dbReference>
<dbReference type="Pfam" id="PF00856">
    <property type="entry name" value="SET"/>
    <property type="match status" value="1"/>
</dbReference>
<gene>
    <name evidence="2" type="ORF">KP509_33G019300</name>
</gene>
<dbReference type="OrthoDB" id="438641at2759"/>